<organism evidence="2 3">
    <name type="scientific">Photobacterium kishitanii</name>
    <dbReference type="NCBI Taxonomy" id="318456"/>
    <lineage>
        <taxon>Bacteria</taxon>
        <taxon>Pseudomonadati</taxon>
        <taxon>Pseudomonadota</taxon>
        <taxon>Gammaproteobacteria</taxon>
        <taxon>Vibrionales</taxon>
        <taxon>Vibrionaceae</taxon>
        <taxon>Photobacterium</taxon>
    </lineage>
</organism>
<dbReference type="Proteomes" id="UP000241426">
    <property type="component" value="Unassembled WGS sequence"/>
</dbReference>
<keyword evidence="1" id="KW-0732">Signal</keyword>
<dbReference type="PROSITE" id="PS51257">
    <property type="entry name" value="PROKAR_LIPOPROTEIN"/>
    <property type="match status" value="1"/>
</dbReference>
<reference evidence="2 3" key="1">
    <citation type="submission" date="2018-01" db="EMBL/GenBank/DDBJ databases">
        <title>Whole genome sequencing of Histamine producing bacteria.</title>
        <authorList>
            <person name="Butler K."/>
        </authorList>
    </citation>
    <scope>NUCLEOTIDE SEQUENCE [LARGE SCALE GENOMIC DNA]</scope>
    <source>
        <strain evidence="2 3">FS-7.2</strain>
    </source>
</reference>
<evidence type="ECO:0000313" key="2">
    <source>
        <dbReference type="EMBL" id="PSV00895.1"/>
    </source>
</evidence>
<sequence length="256" mass="29197">MKKIISAAIAAALLISGCSANESLIQKNNTDVAEAHASNIKEAASLRGKESYIVQKKDEHPYPKSCNYRTVKDIKLLYHSLHISTQLKYNTFKKAIDAYNKTLCKRENIIGIVDYSKSSKEKRFFVIDLKKKKILLKTYVAHAKASGWEFAKHYSNDENSSKSTYGILKTGNLYYGKNGLSLRIRGLEKNINDNTFKRHIVIHGAKYVGNEWMKIHSNIQGRSLGCFAIPTYEYKNILPKISDGTIFYVNPMYRER</sequence>
<feature type="signal peptide" evidence="1">
    <location>
        <begin position="1"/>
        <end position="20"/>
    </location>
</feature>
<dbReference type="EMBL" id="PYNF01000002">
    <property type="protein sequence ID" value="PSV00895.1"/>
    <property type="molecule type" value="Genomic_DNA"/>
</dbReference>
<evidence type="ECO:0000256" key="1">
    <source>
        <dbReference type="SAM" id="SignalP"/>
    </source>
</evidence>
<name>A0A2T3KMC0_9GAMM</name>
<dbReference type="RefSeq" id="WP_107288622.1">
    <property type="nucleotide sequence ID" value="NZ_PYNF01000002.1"/>
</dbReference>
<proteinExistence type="predicted"/>
<protein>
    <submittedName>
        <fullName evidence="2">Peptidase</fullName>
    </submittedName>
</protein>
<dbReference type="AlphaFoldDB" id="A0A2T3KMC0"/>
<dbReference type="Pfam" id="PF13645">
    <property type="entry name" value="YkuD_2"/>
    <property type="match status" value="1"/>
</dbReference>
<dbReference type="PANTHER" id="PTHR38477">
    <property type="entry name" value="HYPOTHETICAL EXPORTED PROTEIN"/>
    <property type="match status" value="1"/>
</dbReference>
<accession>A0A2T3KMC0</accession>
<dbReference type="PANTHER" id="PTHR38477:SF1">
    <property type="entry name" value="MUREIN L,D-TRANSPEPTIDASE CATALYTIC DOMAIN FAMILY PROTEIN"/>
    <property type="match status" value="1"/>
</dbReference>
<evidence type="ECO:0000313" key="3">
    <source>
        <dbReference type="Proteomes" id="UP000241426"/>
    </source>
</evidence>
<gene>
    <name evidence="2" type="ORF">C9J27_02390</name>
</gene>
<comment type="caution">
    <text evidence="2">The sequence shown here is derived from an EMBL/GenBank/DDBJ whole genome shotgun (WGS) entry which is preliminary data.</text>
</comment>
<feature type="chain" id="PRO_5015693000" evidence="1">
    <location>
        <begin position="21"/>
        <end position="256"/>
    </location>
</feature>
<dbReference type="InterPro" id="IPR032676">
    <property type="entry name" value="YkuD_2"/>
</dbReference>